<evidence type="ECO:0000313" key="3">
    <source>
        <dbReference type="Proteomes" id="UP000640489"/>
    </source>
</evidence>
<evidence type="ECO:0000313" key="2">
    <source>
        <dbReference type="EMBL" id="MBF4761583.1"/>
    </source>
</evidence>
<reference evidence="2" key="1">
    <citation type="submission" date="2020-11" db="EMBL/GenBank/DDBJ databases">
        <title>Nocardioides sp. nov., isolated from Soil of Cynanchum wilfordii Hemsley rhizosphere.</title>
        <authorList>
            <person name="Lee J.-S."/>
            <person name="Suh M.K."/>
            <person name="Kim J.-S."/>
        </authorList>
    </citation>
    <scope>NUCLEOTIDE SEQUENCE</scope>
    <source>
        <strain evidence="2">KCTC 19275</strain>
    </source>
</reference>
<dbReference type="AlphaFoldDB" id="A0A930V807"/>
<name>A0A930V807_9ACTN</name>
<protein>
    <submittedName>
        <fullName evidence="2">Uncharacterized protein</fullName>
    </submittedName>
</protein>
<dbReference type="RefSeq" id="WP_194704792.1">
    <property type="nucleotide sequence ID" value="NZ_JADKPN010000001.1"/>
</dbReference>
<dbReference type="Proteomes" id="UP000640489">
    <property type="component" value="Unassembled WGS sequence"/>
</dbReference>
<gene>
    <name evidence="2" type="ORF">ISU07_00460</name>
</gene>
<comment type="caution">
    <text evidence="2">The sequence shown here is derived from an EMBL/GenBank/DDBJ whole genome shotgun (WGS) entry which is preliminary data.</text>
</comment>
<dbReference type="EMBL" id="JADKPN010000001">
    <property type="protein sequence ID" value="MBF4761583.1"/>
    <property type="molecule type" value="Genomic_DNA"/>
</dbReference>
<evidence type="ECO:0000256" key="1">
    <source>
        <dbReference type="SAM" id="MobiDB-lite"/>
    </source>
</evidence>
<accession>A0A930V807</accession>
<proteinExistence type="predicted"/>
<feature type="region of interest" description="Disordered" evidence="1">
    <location>
        <begin position="36"/>
        <end position="91"/>
    </location>
</feature>
<keyword evidence="3" id="KW-1185">Reference proteome</keyword>
<feature type="compositionally biased region" description="Basic and acidic residues" evidence="1">
    <location>
        <begin position="36"/>
        <end position="49"/>
    </location>
</feature>
<organism evidence="2 3">
    <name type="scientific">Nocardioides islandensis</name>
    <dbReference type="NCBI Taxonomy" id="433663"/>
    <lineage>
        <taxon>Bacteria</taxon>
        <taxon>Bacillati</taxon>
        <taxon>Actinomycetota</taxon>
        <taxon>Actinomycetes</taxon>
        <taxon>Propionibacteriales</taxon>
        <taxon>Nocardioidaceae</taxon>
        <taxon>Nocardioides</taxon>
    </lineage>
</organism>
<sequence length="91" mass="10225">MNEQQADNQAIETDDVEAHRLSVHLDDEKMMLRQIEDVEAPKKSDKAGLLEDDVEGHVRYQIQPPRDADGEGQHGMSVQPPRDADNSGTQF</sequence>